<keyword evidence="4" id="KW-0645">Protease</keyword>
<feature type="transmembrane region" description="Helical" evidence="2">
    <location>
        <begin position="206"/>
        <end position="224"/>
    </location>
</feature>
<evidence type="ECO:0000313" key="4">
    <source>
        <dbReference type="EMBL" id="MBF8185536.1"/>
    </source>
</evidence>
<accession>A0A931A3I3</accession>
<keyword evidence="5" id="KW-1185">Reference proteome</keyword>
<keyword evidence="4" id="KW-0378">Hydrolase</keyword>
<feature type="transmembrane region" description="Helical" evidence="2">
    <location>
        <begin position="413"/>
        <end position="435"/>
    </location>
</feature>
<dbReference type="GO" id="GO:0008237">
    <property type="term" value="F:metallopeptidase activity"/>
    <property type="evidence" value="ECO:0007669"/>
    <property type="project" value="UniProtKB-KW"/>
</dbReference>
<dbReference type="Proteomes" id="UP000605361">
    <property type="component" value="Unassembled WGS sequence"/>
</dbReference>
<feature type="transmembrane region" description="Helical" evidence="2">
    <location>
        <begin position="527"/>
        <end position="550"/>
    </location>
</feature>
<sequence length="687" mass="72765">MLALLMVFATCYGVLQLAVLGWGTRTVRLGTLALAIGAGMYGCAMITVLLQLAYTRTLSALTGDSLGDIVPIAGHTLHPVLEEVIKMAPLLVIGCRRRARAQWRLTDHLLVGAALGAGFGLMEALLYNAGRAGTALALPDGWVVPSGLRPPYIPGIEQSLVSWLPAPYSVSELTPAGPDTGFHIAWSALAGFGVGLLLRRRGPVRLLGLLPLVLVSAAHAAHNFDVPFGERDSAGAALVLPFVTVEPMLGVWPLLALGLAVWSDGRVLRRGKGANPGLLLAGEPPGGLSALAALGRYAMIRPPYTTMVAHRFMLLRRTACYAGGTWYADGAAEREMAYAVRARMEASPAFMSWRAAGLRSGLARRRSGGARRRHRHWKVLIWAALALPVLTYFLLGTTPGWGGAQQALAGEVVFPVLLALSGIGLALVAWQLVTAARALPAAWREPLTERATKTQLRLLTGAGTMVLGILSCAAWITGVRPGEHVISNAHVLNALNDLLMYGGLALLLAGFVFFPPAGVVAVAGGGLVVVPTVTAGFVALEALGLTGVLLAQATPESGGDGGDGGGSPSGEQARLRELGQDPATGTFRQSEMETAQRVEQQLGITLTRSKHVGADWVDRKGATYDAVGNFPGQYFDQQWPRLQQAIKEHLQKVDYVPVDVSKFAPEQVAKVREFIQKLGPRVFLVGE</sequence>
<feature type="transmembrane region" description="Helical" evidence="2">
    <location>
        <begin position="105"/>
        <end position="127"/>
    </location>
</feature>
<dbReference type="InterPro" id="IPR026898">
    <property type="entry name" value="PrsW"/>
</dbReference>
<reference evidence="4" key="1">
    <citation type="submission" date="2020-11" db="EMBL/GenBank/DDBJ databases">
        <title>Whole-genome analyses of Nonomuraea sp. K274.</title>
        <authorList>
            <person name="Veyisoglu A."/>
        </authorList>
    </citation>
    <scope>NUCLEOTIDE SEQUENCE</scope>
    <source>
        <strain evidence="4">K274</strain>
    </source>
</reference>
<feature type="transmembrane region" description="Helical" evidence="2">
    <location>
        <begin position="236"/>
        <end position="262"/>
    </location>
</feature>
<comment type="caution">
    <text evidence="4">The sequence shown here is derived from an EMBL/GenBank/DDBJ whole genome shotgun (WGS) entry which is preliminary data.</text>
</comment>
<feature type="domain" description="CdiA C-terminal tRNase" evidence="3">
    <location>
        <begin position="632"/>
        <end position="679"/>
    </location>
</feature>
<dbReference type="RefSeq" id="WP_195894521.1">
    <property type="nucleotide sequence ID" value="NZ_JADOGI010000015.1"/>
</dbReference>
<proteinExistence type="predicted"/>
<dbReference type="AlphaFoldDB" id="A0A931A3I3"/>
<evidence type="ECO:0000256" key="2">
    <source>
        <dbReference type="SAM" id="Phobius"/>
    </source>
</evidence>
<keyword evidence="2" id="KW-0812">Transmembrane</keyword>
<evidence type="ECO:0000313" key="5">
    <source>
        <dbReference type="Proteomes" id="UP000605361"/>
    </source>
</evidence>
<feature type="transmembrane region" description="Helical" evidence="2">
    <location>
        <begin position="180"/>
        <end position="199"/>
    </location>
</feature>
<name>A0A931A3I3_9ACTN</name>
<feature type="transmembrane region" description="Helical" evidence="2">
    <location>
        <begin position="498"/>
        <end position="520"/>
    </location>
</feature>
<keyword evidence="2" id="KW-0472">Membrane</keyword>
<dbReference type="CDD" id="cd20726">
    <property type="entry name" value="CDI_toxin_BpE479_tRNase-like"/>
    <property type="match status" value="1"/>
</dbReference>
<gene>
    <name evidence="4" type="ORF">ITP53_07255</name>
</gene>
<organism evidence="4 5">
    <name type="scientific">Nonomuraea cypriaca</name>
    <dbReference type="NCBI Taxonomy" id="1187855"/>
    <lineage>
        <taxon>Bacteria</taxon>
        <taxon>Bacillati</taxon>
        <taxon>Actinomycetota</taxon>
        <taxon>Actinomycetes</taxon>
        <taxon>Streptosporangiales</taxon>
        <taxon>Streptosporangiaceae</taxon>
        <taxon>Nonomuraea</taxon>
    </lineage>
</organism>
<feature type="compositionally biased region" description="Gly residues" evidence="1">
    <location>
        <begin position="558"/>
        <end position="568"/>
    </location>
</feature>
<dbReference type="InterPro" id="IPR041620">
    <property type="entry name" value="CdiA_C_tRNase"/>
</dbReference>
<feature type="transmembrane region" description="Helical" evidence="2">
    <location>
        <begin position="379"/>
        <end position="401"/>
    </location>
</feature>
<evidence type="ECO:0000259" key="3">
    <source>
        <dbReference type="Pfam" id="PF18664"/>
    </source>
</evidence>
<evidence type="ECO:0000256" key="1">
    <source>
        <dbReference type="SAM" id="MobiDB-lite"/>
    </source>
</evidence>
<feature type="transmembrane region" description="Helical" evidence="2">
    <location>
        <begin position="456"/>
        <end position="478"/>
    </location>
</feature>
<keyword evidence="4" id="KW-0482">Metalloprotease</keyword>
<feature type="transmembrane region" description="Helical" evidence="2">
    <location>
        <begin position="32"/>
        <end position="54"/>
    </location>
</feature>
<dbReference type="Pfam" id="PF13367">
    <property type="entry name" value="PrsW-protease"/>
    <property type="match status" value="1"/>
</dbReference>
<keyword evidence="2" id="KW-1133">Transmembrane helix</keyword>
<dbReference type="Pfam" id="PF18664">
    <property type="entry name" value="CdiA_C_tRNase"/>
    <property type="match status" value="1"/>
</dbReference>
<dbReference type="EMBL" id="JADOGI010000015">
    <property type="protein sequence ID" value="MBF8185536.1"/>
    <property type="molecule type" value="Genomic_DNA"/>
</dbReference>
<protein>
    <submittedName>
        <fullName evidence="4">PrsW family intramembrane metalloprotease</fullName>
    </submittedName>
</protein>
<feature type="region of interest" description="Disordered" evidence="1">
    <location>
        <begin position="554"/>
        <end position="573"/>
    </location>
</feature>